<evidence type="ECO:0000313" key="4">
    <source>
        <dbReference type="EMBL" id="KAJ7346860.1"/>
    </source>
</evidence>
<feature type="region of interest" description="Disordered" evidence="3">
    <location>
        <begin position="317"/>
        <end position="340"/>
    </location>
</feature>
<dbReference type="InterPro" id="IPR000246">
    <property type="entry name" value="Peptidase_T2"/>
</dbReference>
<dbReference type="Proteomes" id="UP001218218">
    <property type="component" value="Unassembled WGS sequence"/>
</dbReference>
<evidence type="ECO:0000313" key="5">
    <source>
        <dbReference type="Proteomes" id="UP001218218"/>
    </source>
</evidence>
<evidence type="ECO:0000256" key="3">
    <source>
        <dbReference type="SAM" id="MobiDB-lite"/>
    </source>
</evidence>
<evidence type="ECO:0000256" key="1">
    <source>
        <dbReference type="PIRSR" id="PIRSR600246-1"/>
    </source>
</evidence>
<gene>
    <name evidence="4" type="ORF">DFH08DRAFT_204423</name>
</gene>
<name>A0AAD7A007_9AGAR</name>
<dbReference type="GO" id="GO:0051604">
    <property type="term" value="P:protein maturation"/>
    <property type="evidence" value="ECO:0007669"/>
    <property type="project" value="TreeGrafter"/>
</dbReference>
<protein>
    <submittedName>
        <fullName evidence="4">Asparaginase</fullName>
    </submittedName>
</protein>
<evidence type="ECO:0000256" key="2">
    <source>
        <dbReference type="PIRSR" id="PIRSR600246-3"/>
    </source>
</evidence>
<dbReference type="CDD" id="cd04514">
    <property type="entry name" value="Taspase1_like"/>
    <property type="match status" value="1"/>
</dbReference>
<feature type="site" description="Cleavage; by autolysis" evidence="2">
    <location>
        <begin position="222"/>
        <end position="223"/>
    </location>
</feature>
<feature type="compositionally biased region" description="Low complexity" evidence="3">
    <location>
        <begin position="317"/>
        <end position="333"/>
    </location>
</feature>
<organism evidence="4 5">
    <name type="scientific">Mycena albidolilacea</name>
    <dbReference type="NCBI Taxonomy" id="1033008"/>
    <lineage>
        <taxon>Eukaryota</taxon>
        <taxon>Fungi</taxon>
        <taxon>Dikarya</taxon>
        <taxon>Basidiomycota</taxon>
        <taxon>Agaricomycotina</taxon>
        <taxon>Agaricomycetes</taxon>
        <taxon>Agaricomycetidae</taxon>
        <taxon>Agaricales</taxon>
        <taxon>Marasmiineae</taxon>
        <taxon>Mycenaceae</taxon>
        <taxon>Mycena</taxon>
    </lineage>
</organism>
<dbReference type="InterPro" id="IPR037464">
    <property type="entry name" value="Taspase1"/>
</dbReference>
<dbReference type="Gene3D" id="3.60.20.30">
    <property type="entry name" value="(Glycosyl)asparaginase"/>
    <property type="match status" value="1"/>
</dbReference>
<comment type="caution">
    <text evidence="4">The sequence shown here is derived from an EMBL/GenBank/DDBJ whole genome shotgun (WGS) entry which is preliminary data.</text>
</comment>
<reference evidence="4" key="1">
    <citation type="submission" date="2023-03" db="EMBL/GenBank/DDBJ databases">
        <title>Massive genome expansion in bonnet fungi (Mycena s.s.) driven by repeated elements and novel gene families across ecological guilds.</title>
        <authorList>
            <consortium name="Lawrence Berkeley National Laboratory"/>
            <person name="Harder C.B."/>
            <person name="Miyauchi S."/>
            <person name="Viragh M."/>
            <person name="Kuo A."/>
            <person name="Thoen E."/>
            <person name="Andreopoulos B."/>
            <person name="Lu D."/>
            <person name="Skrede I."/>
            <person name="Drula E."/>
            <person name="Henrissat B."/>
            <person name="Morin E."/>
            <person name="Kohler A."/>
            <person name="Barry K."/>
            <person name="LaButti K."/>
            <person name="Morin E."/>
            <person name="Salamov A."/>
            <person name="Lipzen A."/>
            <person name="Mereny Z."/>
            <person name="Hegedus B."/>
            <person name="Baldrian P."/>
            <person name="Stursova M."/>
            <person name="Weitz H."/>
            <person name="Taylor A."/>
            <person name="Grigoriev I.V."/>
            <person name="Nagy L.G."/>
            <person name="Martin F."/>
            <person name="Kauserud H."/>
        </authorList>
    </citation>
    <scope>NUCLEOTIDE SEQUENCE</scope>
    <source>
        <strain evidence="4">CBHHK002</strain>
    </source>
</reference>
<dbReference type="GO" id="GO:0005737">
    <property type="term" value="C:cytoplasm"/>
    <property type="evidence" value="ECO:0007669"/>
    <property type="project" value="TreeGrafter"/>
</dbReference>
<keyword evidence="5" id="KW-1185">Reference proteome</keyword>
<dbReference type="Pfam" id="PF01112">
    <property type="entry name" value="Asparaginase_2"/>
    <property type="match status" value="1"/>
</dbReference>
<dbReference type="InterPro" id="IPR029055">
    <property type="entry name" value="Ntn_hydrolases_N"/>
</dbReference>
<dbReference type="EMBL" id="JARIHO010000020">
    <property type="protein sequence ID" value="KAJ7346860.1"/>
    <property type="molecule type" value="Genomic_DNA"/>
</dbReference>
<proteinExistence type="predicted"/>
<dbReference type="PANTHER" id="PTHR10188">
    <property type="entry name" value="L-ASPARAGINASE"/>
    <property type="match status" value="1"/>
</dbReference>
<dbReference type="GO" id="GO:0004298">
    <property type="term" value="F:threonine-type endopeptidase activity"/>
    <property type="evidence" value="ECO:0007669"/>
    <property type="project" value="InterPro"/>
</dbReference>
<sequence length="441" mass="45687">MPPRTYVVVHGGAGVHSKNSDAEVKKALRLACTQALTSTPAIETSPSALDLVENAIVSLEDSPLLNAGYGSNLTLAGTVECDAALMDGRTGDFGSVGAVSGIKNPVRLARLIFEHARVPDPLGRIPPLNLVSQGAHAFAAVRGDEGKQGDLLVPPESLVSPRAWKSWEVWKARLDGALASSSSSSTPAARLPDTVDDLMVPETRVEDQDLDSAMVDLHALQDTVGAVAFVASSASSTSNSSIASGVSSGGILLKHPGRVGEAAIFGAGCWAHASASDSSGPVDGKRGMACSVSGAGEYIVRANLARAIVKAIEDASSSLPPSASSASPSISPAKESDEDFGDEDVDVHAILQCVLAEEFWLPSRSPTNPDPSAGVVLLTTEEDEAGEIVARLWCAFTTPSMAIAYASSEHPLGKALILRRPKSVESRPTDQPRIFVTGIAL</sequence>
<feature type="active site" description="Nucleophile" evidence="1">
    <location>
        <position position="223"/>
    </location>
</feature>
<dbReference type="AlphaFoldDB" id="A0AAD7A007"/>
<accession>A0AAD7A007</accession>
<dbReference type="PANTHER" id="PTHR10188:SF8">
    <property type="entry name" value="THREONINE ASPARTASE 1"/>
    <property type="match status" value="1"/>
</dbReference>
<dbReference type="SUPFAM" id="SSF56235">
    <property type="entry name" value="N-terminal nucleophile aminohydrolases (Ntn hydrolases)"/>
    <property type="match status" value="1"/>
</dbReference>